<dbReference type="EMBL" id="JAUCMV010000002">
    <property type="protein sequence ID" value="KAK0419780.1"/>
    <property type="molecule type" value="Genomic_DNA"/>
</dbReference>
<feature type="signal peptide" evidence="1">
    <location>
        <begin position="1"/>
        <end position="18"/>
    </location>
</feature>
<accession>A0AA39M411</accession>
<reference evidence="2" key="1">
    <citation type="submission" date="2023-06" db="EMBL/GenBank/DDBJ databases">
        <title>Genomic analysis of the entomopathogenic nematode Steinernema hermaphroditum.</title>
        <authorList>
            <person name="Schwarz E.M."/>
            <person name="Heppert J.K."/>
            <person name="Baniya A."/>
            <person name="Schwartz H.T."/>
            <person name="Tan C.-H."/>
            <person name="Antoshechkin I."/>
            <person name="Sternberg P.W."/>
            <person name="Goodrich-Blair H."/>
            <person name="Dillman A.R."/>
        </authorList>
    </citation>
    <scope>NUCLEOTIDE SEQUENCE</scope>
    <source>
        <strain evidence="2">PS9179</strain>
        <tissue evidence="2">Whole animal</tissue>
    </source>
</reference>
<evidence type="ECO:0000256" key="1">
    <source>
        <dbReference type="SAM" id="SignalP"/>
    </source>
</evidence>
<keyword evidence="3" id="KW-1185">Reference proteome</keyword>
<dbReference type="AlphaFoldDB" id="A0AA39M411"/>
<name>A0AA39M411_9BILA</name>
<keyword evidence="1" id="KW-0732">Signal</keyword>
<dbReference type="Proteomes" id="UP001175271">
    <property type="component" value="Unassembled WGS sequence"/>
</dbReference>
<sequence>MVVFRVLPLLCLLVVGECERKFPYLPTVHHIKGTIGDTFPRFRNAENPTLTLIVRTADCFGAGTNKNLTFIVGYLDYQLVLRWYFEMGTISGQIGDNLQRNAEITLTRKLTKEEYIFLEEVCWARSIGSELIYQKAFEANIINVSPSDIGVSGVYPIWAPGIMDVYLNYTINGESFGYKAVFDDGTCLYNDVTTRFNNSYICSVGYLDYQQVLRWYFEMGTISGQIGDNLEKKTEITLTRKLTKEEAIFIEEVCWARSISSELVYQKAFQANFINVNPSFPKIADIYLFPMWVPGIMDVYLNYTINGEGFVHKAVFDDGGCNFNALDGKGSNFYICRYRGQHMMGIPSDPEVPWLGKDYKECKE</sequence>
<evidence type="ECO:0000313" key="2">
    <source>
        <dbReference type="EMBL" id="KAK0419780.1"/>
    </source>
</evidence>
<feature type="chain" id="PRO_5041334282" description="SCP domain-containing protein" evidence="1">
    <location>
        <begin position="19"/>
        <end position="364"/>
    </location>
</feature>
<evidence type="ECO:0008006" key="4">
    <source>
        <dbReference type="Google" id="ProtNLM"/>
    </source>
</evidence>
<organism evidence="2 3">
    <name type="scientific">Steinernema hermaphroditum</name>
    <dbReference type="NCBI Taxonomy" id="289476"/>
    <lineage>
        <taxon>Eukaryota</taxon>
        <taxon>Metazoa</taxon>
        <taxon>Ecdysozoa</taxon>
        <taxon>Nematoda</taxon>
        <taxon>Chromadorea</taxon>
        <taxon>Rhabditida</taxon>
        <taxon>Tylenchina</taxon>
        <taxon>Panagrolaimomorpha</taxon>
        <taxon>Strongyloidoidea</taxon>
        <taxon>Steinernematidae</taxon>
        <taxon>Steinernema</taxon>
    </lineage>
</organism>
<protein>
    <recommendedName>
        <fullName evidence="4">SCP domain-containing protein</fullName>
    </recommendedName>
</protein>
<evidence type="ECO:0000313" key="3">
    <source>
        <dbReference type="Proteomes" id="UP001175271"/>
    </source>
</evidence>
<proteinExistence type="predicted"/>
<comment type="caution">
    <text evidence="2">The sequence shown here is derived from an EMBL/GenBank/DDBJ whole genome shotgun (WGS) entry which is preliminary data.</text>
</comment>
<gene>
    <name evidence="2" type="ORF">QR680_014317</name>
</gene>